<keyword evidence="2" id="KW-1185">Reference proteome</keyword>
<dbReference type="Proteomes" id="UP000268014">
    <property type="component" value="Unassembled WGS sequence"/>
</dbReference>
<evidence type="ECO:0000313" key="1">
    <source>
        <dbReference type="EMBL" id="VDO26365.1"/>
    </source>
</evidence>
<dbReference type="EMBL" id="UZAF01016356">
    <property type="protein sequence ID" value="VDO26365.1"/>
    <property type="molecule type" value="Genomic_DNA"/>
</dbReference>
<name>A0A0N4W6A2_HAEPC</name>
<gene>
    <name evidence="1" type="ORF">HPLM_LOCUS5553</name>
</gene>
<protein>
    <submittedName>
        <fullName evidence="3">HTH psq-type domain-containing protein</fullName>
    </submittedName>
</protein>
<organism evidence="3">
    <name type="scientific">Haemonchus placei</name>
    <name type="common">Barber's pole worm</name>
    <dbReference type="NCBI Taxonomy" id="6290"/>
    <lineage>
        <taxon>Eukaryota</taxon>
        <taxon>Metazoa</taxon>
        <taxon>Ecdysozoa</taxon>
        <taxon>Nematoda</taxon>
        <taxon>Chromadorea</taxon>
        <taxon>Rhabditida</taxon>
        <taxon>Rhabditina</taxon>
        <taxon>Rhabditomorpha</taxon>
        <taxon>Strongyloidea</taxon>
        <taxon>Trichostrongylidae</taxon>
        <taxon>Haemonchus</taxon>
    </lineage>
</organism>
<dbReference type="WBParaSite" id="HPLM_0000556101-mRNA-1">
    <property type="protein sequence ID" value="HPLM_0000556101-mRNA-1"/>
    <property type="gene ID" value="HPLM_0000556101"/>
</dbReference>
<dbReference type="AlphaFoldDB" id="A0A0N4W6A2"/>
<dbReference type="OrthoDB" id="5860999at2759"/>
<evidence type="ECO:0000313" key="2">
    <source>
        <dbReference type="Proteomes" id="UP000268014"/>
    </source>
</evidence>
<accession>A0A0N4W6A2</accession>
<proteinExistence type="predicted"/>
<dbReference type="PANTHER" id="PTHR46068">
    <property type="entry name" value="PROTEIN CBG27172"/>
    <property type="match status" value="1"/>
</dbReference>
<sequence length="117" mass="13749">MNKMAEQLGIPRKSVQMMVKNELGLRSYHLLIGQKKQSKAEKKIQETTRIFHGCAELRTFFGPTKKRSPWKWIKPLNHRQLLSSAPKSIRKRRIATRSLFPKSLMVWSVSVHQVRLR</sequence>
<evidence type="ECO:0000313" key="3">
    <source>
        <dbReference type="WBParaSite" id="HPLM_0000556101-mRNA-1"/>
    </source>
</evidence>
<reference evidence="3" key="1">
    <citation type="submission" date="2017-02" db="UniProtKB">
        <authorList>
            <consortium name="WormBaseParasite"/>
        </authorList>
    </citation>
    <scope>IDENTIFICATION</scope>
</reference>
<reference evidence="1 2" key="2">
    <citation type="submission" date="2018-11" db="EMBL/GenBank/DDBJ databases">
        <authorList>
            <consortium name="Pathogen Informatics"/>
        </authorList>
    </citation>
    <scope>NUCLEOTIDE SEQUENCE [LARGE SCALE GENOMIC DNA]</scope>
    <source>
        <strain evidence="1 2">MHpl1</strain>
    </source>
</reference>
<dbReference type="PANTHER" id="PTHR46068:SF1">
    <property type="entry name" value="TRANSPOSASE IS30-LIKE HTH DOMAIN-CONTAINING PROTEIN"/>
    <property type="match status" value="1"/>
</dbReference>